<dbReference type="RefSeq" id="WP_251797706.1">
    <property type="nucleotide sequence ID" value="NZ_JAMQOL010000011.1"/>
</dbReference>
<dbReference type="Gene3D" id="3.40.50.2300">
    <property type="match status" value="1"/>
</dbReference>
<protein>
    <submittedName>
        <fullName evidence="4">Response regulator</fullName>
    </submittedName>
</protein>
<dbReference type="SMART" id="SM00448">
    <property type="entry name" value="REC"/>
    <property type="match status" value="1"/>
</dbReference>
<dbReference type="PANTHER" id="PTHR44591">
    <property type="entry name" value="STRESS RESPONSE REGULATOR PROTEIN 1"/>
    <property type="match status" value="1"/>
</dbReference>
<proteinExistence type="predicted"/>
<evidence type="ECO:0000313" key="4">
    <source>
        <dbReference type="EMBL" id="MCM4077850.1"/>
    </source>
</evidence>
<dbReference type="InterPro" id="IPR050595">
    <property type="entry name" value="Bact_response_regulator"/>
</dbReference>
<name>A0ABT0XW33_9ACTN</name>
<evidence type="ECO:0000256" key="1">
    <source>
        <dbReference type="ARBA" id="ARBA00022553"/>
    </source>
</evidence>
<feature type="modified residue" description="4-aspartylphosphate" evidence="2">
    <location>
        <position position="63"/>
    </location>
</feature>
<evidence type="ECO:0000313" key="5">
    <source>
        <dbReference type="Proteomes" id="UP001523216"/>
    </source>
</evidence>
<dbReference type="EMBL" id="JAMQOL010000011">
    <property type="protein sequence ID" value="MCM4077850.1"/>
    <property type="molecule type" value="Genomic_DNA"/>
</dbReference>
<evidence type="ECO:0000259" key="3">
    <source>
        <dbReference type="PROSITE" id="PS50110"/>
    </source>
</evidence>
<gene>
    <name evidence="4" type="ORF">LXN57_09745</name>
</gene>
<dbReference type="Proteomes" id="UP001523216">
    <property type="component" value="Unassembled WGS sequence"/>
</dbReference>
<dbReference type="PROSITE" id="PS50110">
    <property type="entry name" value="RESPONSE_REGULATORY"/>
    <property type="match status" value="1"/>
</dbReference>
<feature type="domain" description="Response regulatory" evidence="3">
    <location>
        <begin position="12"/>
        <end position="128"/>
    </location>
</feature>
<organism evidence="4 5">
    <name type="scientific">Paractinoplanes hotanensis</name>
    <dbReference type="NCBI Taxonomy" id="2906497"/>
    <lineage>
        <taxon>Bacteria</taxon>
        <taxon>Bacillati</taxon>
        <taxon>Actinomycetota</taxon>
        <taxon>Actinomycetes</taxon>
        <taxon>Micromonosporales</taxon>
        <taxon>Micromonosporaceae</taxon>
        <taxon>Paractinoplanes</taxon>
    </lineage>
</organism>
<dbReference type="Pfam" id="PF00072">
    <property type="entry name" value="Response_reg"/>
    <property type="match status" value="1"/>
</dbReference>
<reference evidence="4 5" key="1">
    <citation type="submission" date="2022-06" db="EMBL/GenBank/DDBJ databases">
        <title>Actinoplanes abujensis sp. nov., isolated from Nigerian arid soil.</title>
        <authorList>
            <person name="Ding P."/>
        </authorList>
    </citation>
    <scope>NUCLEOTIDE SEQUENCE [LARGE SCALE GENOMIC DNA]</scope>
    <source>
        <strain evidence="5">TRM88002</strain>
    </source>
</reference>
<sequence>MWNTSAPQQGPVVLLVEDDEDLRDMTTQMLELRGFQVLAANDAVSAITKCKVHEGKIDVLLTDLGLPGVSGGELARSAQAVRPGMETVYISGMPQEIAIRRGIIKRGASFIAKPFTAEQLAGTLRSVLAQNNSNAPAP</sequence>
<accession>A0ABT0XW33</accession>
<dbReference type="SUPFAM" id="SSF52172">
    <property type="entry name" value="CheY-like"/>
    <property type="match status" value="1"/>
</dbReference>
<keyword evidence="5" id="KW-1185">Reference proteome</keyword>
<dbReference type="CDD" id="cd00156">
    <property type="entry name" value="REC"/>
    <property type="match status" value="1"/>
</dbReference>
<evidence type="ECO:0000256" key="2">
    <source>
        <dbReference type="PROSITE-ProRule" id="PRU00169"/>
    </source>
</evidence>
<dbReference type="InterPro" id="IPR001789">
    <property type="entry name" value="Sig_transdc_resp-reg_receiver"/>
</dbReference>
<comment type="caution">
    <text evidence="4">The sequence shown here is derived from an EMBL/GenBank/DDBJ whole genome shotgun (WGS) entry which is preliminary data.</text>
</comment>
<keyword evidence="1 2" id="KW-0597">Phosphoprotein</keyword>
<dbReference type="InterPro" id="IPR011006">
    <property type="entry name" value="CheY-like_superfamily"/>
</dbReference>
<dbReference type="PANTHER" id="PTHR44591:SF3">
    <property type="entry name" value="RESPONSE REGULATORY DOMAIN-CONTAINING PROTEIN"/>
    <property type="match status" value="1"/>
</dbReference>